<dbReference type="PANTHER" id="PTHR42850:SF4">
    <property type="entry name" value="ZINC-DEPENDENT ENDOPOLYPHOSPHATASE"/>
    <property type="match status" value="1"/>
</dbReference>
<reference evidence="3" key="1">
    <citation type="submission" date="2023-06" db="EMBL/GenBank/DDBJ databases">
        <title>Identification and characterization of horizontal gene transfer across gut microbiota members of farm animals based on homology search.</title>
        <authorList>
            <person name="Zeman M."/>
            <person name="Kubasova T."/>
            <person name="Jahodarova E."/>
            <person name="Nykrynova M."/>
            <person name="Rychlik I."/>
        </authorList>
    </citation>
    <scope>NUCLEOTIDE SEQUENCE [LARGE SCALE GENOMIC DNA]</scope>
    <source>
        <strain evidence="3">ET341</strain>
    </source>
</reference>
<gene>
    <name evidence="2" type="ORF">QUV98_04230</name>
</gene>
<evidence type="ECO:0000313" key="2">
    <source>
        <dbReference type="EMBL" id="MDM8195527.1"/>
    </source>
</evidence>
<dbReference type="EMBL" id="JAUDCK010000010">
    <property type="protein sequence ID" value="MDM8195527.1"/>
    <property type="molecule type" value="Genomic_DNA"/>
</dbReference>
<organism evidence="2 3">
    <name type="scientific">Massilimicrobiota timonensis</name>
    <dbReference type="NCBI Taxonomy" id="1776392"/>
    <lineage>
        <taxon>Bacteria</taxon>
        <taxon>Bacillati</taxon>
        <taxon>Bacillota</taxon>
        <taxon>Erysipelotrichia</taxon>
        <taxon>Erysipelotrichales</taxon>
        <taxon>Erysipelotrichaceae</taxon>
        <taxon>Massilimicrobiota</taxon>
    </lineage>
</organism>
<comment type="caution">
    <text evidence="2">The sequence shown here is derived from an EMBL/GenBank/DDBJ whole genome shotgun (WGS) entry which is preliminary data.</text>
</comment>
<protein>
    <submittedName>
        <fullName evidence="2">Metallophosphoesterase</fullName>
    </submittedName>
</protein>
<dbReference type="PANTHER" id="PTHR42850">
    <property type="entry name" value="METALLOPHOSPHOESTERASE"/>
    <property type="match status" value="1"/>
</dbReference>
<proteinExistence type="predicted"/>
<accession>A0ABT7UHX3</accession>
<dbReference type="SUPFAM" id="SSF56300">
    <property type="entry name" value="Metallo-dependent phosphatases"/>
    <property type="match status" value="1"/>
</dbReference>
<dbReference type="InterPro" id="IPR004843">
    <property type="entry name" value="Calcineurin-like_PHP"/>
</dbReference>
<dbReference type="InterPro" id="IPR029052">
    <property type="entry name" value="Metallo-depent_PP-like"/>
</dbReference>
<dbReference type="Pfam" id="PF00149">
    <property type="entry name" value="Metallophos"/>
    <property type="match status" value="1"/>
</dbReference>
<reference evidence="2 3" key="2">
    <citation type="submission" date="2023-06" db="EMBL/GenBank/DDBJ databases">
        <authorList>
            <person name="Zeman M."/>
            <person name="Kubasova T."/>
            <person name="Jahodarova E."/>
            <person name="Nykrynova M."/>
            <person name="Rychlik I."/>
        </authorList>
    </citation>
    <scope>NUCLEOTIDE SEQUENCE [LARGE SCALE GENOMIC DNA]</scope>
    <source>
        <strain evidence="2 3">ET341</strain>
    </source>
</reference>
<feature type="domain" description="Calcineurin-like phosphoesterase" evidence="1">
    <location>
        <begin position="16"/>
        <end position="203"/>
    </location>
</feature>
<sequence>MITPKHLVKTIKGQYRIIVISDIHGHLDRFQALLKKVKYTPEDYLIILGDFVEKGDQVIETIHYVQELSKRDRVFVLMGNCEWALDALLTIPELANQIQGYLKRVSSNGCIREVYHRLHLDQGHETMLGIQKQIADYLHDEIAFISHLPVTLKLNQFLFVHAGIEKRKDYKNSSLSSLLEMKYFYHQGHLLDDMVIVGHLPTSNYYPNQICNDIIIDEKKKIICIDGGTGVKSISQLNALIIESKDGVIHYSQEYVQPLPYHHVISDVEISQNEKHKIAYPHFEVEVIKKGEEFSECYQKETQQYLKIKNEFLYKRHHQTYCLDDYTDYFISAKKGDLVKVIGIYSHYAYVIHQGEVGWIDVKCINL</sequence>
<dbReference type="InterPro" id="IPR050126">
    <property type="entry name" value="Ap4A_hydrolase"/>
</dbReference>
<dbReference type="Gene3D" id="3.60.21.10">
    <property type="match status" value="1"/>
</dbReference>
<keyword evidence="3" id="KW-1185">Reference proteome</keyword>
<evidence type="ECO:0000313" key="3">
    <source>
        <dbReference type="Proteomes" id="UP001529275"/>
    </source>
</evidence>
<name>A0ABT7UHX3_9FIRM</name>
<dbReference type="RefSeq" id="WP_087244449.1">
    <property type="nucleotide sequence ID" value="NZ_JAUDCK010000010.1"/>
</dbReference>
<evidence type="ECO:0000259" key="1">
    <source>
        <dbReference type="Pfam" id="PF00149"/>
    </source>
</evidence>
<dbReference type="Proteomes" id="UP001529275">
    <property type="component" value="Unassembled WGS sequence"/>
</dbReference>